<sequence>MAHSAFRTKEDVLRYVLAFSSNDFAGFSGFYAPDVRMILGDKVSLDGGPGAIVDFFQKWRKSINEHLDVDHIVLDEHGCAIKATATFTAIVDLNEGFMDWGPPVPKGGGYRRKYIVFYTLNGDAKVTSIQAARMGDVEVFKP</sequence>
<name>A0ACB5S7H9_9PEZI</name>
<evidence type="ECO:0000313" key="2">
    <source>
        <dbReference type="Proteomes" id="UP001165186"/>
    </source>
</evidence>
<gene>
    <name evidence="1" type="primary">g894</name>
    <name evidence="1" type="ORF">NpPPO83_00000894</name>
</gene>
<organism evidence="1 2">
    <name type="scientific">Neofusicoccum parvum</name>
    <dbReference type="NCBI Taxonomy" id="310453"/>
    <lineage>
        <taxon>Eukaryota</taxon>
        <taxon>Fungi</taxon>
        <taxon>Dikarya</taxon>
        <taxon>Ascomycota</taxon>
        <taxon>Pezizomycotina</taxon>
        <taxon>Dothideomycetes</taxon>
        <taxon>Dothideomycetes incertae sedis</taxon>
        <taxon>Botryosphaeriales</taxon>
        <taxon>Botryosphaeriaceae</taxon>
        <taxon>Neofusicoccum</taxon>
    </lineage>
</organism>
<dbReference type="Proteomes" id="UP001165186">
    <property type="component" value="Unassembled WGS sequence"/>
</dbReference>
<proteinExistence type="predicted"/>
<keyword evidence="2" id="KW-1185">Reference proteome</keyword>
<keyword evidence="1" id="KW-0378">Hydrolase</keyword>
<evidence type="ECO:0000313" key="1">
    <source>
        <dbReference type="EMBL" id="GME28677.1"/>
    </source>
</evidence>
<dbReference type="EMBL" id="BSXG01000051">
    <property type="protein sequence ID" value="GME28677.1"/>
    <property type="molecule type" value="Genomic_DNA"/>
</dbReference>
<protein>
    <submittedName>
        <fullName evidence="1">Hydrolase family protein</fullName>
    </submittedName>
</protein>
<comment type="caution">
    <text evidence="1">The sequence shown here is derived from an EMBL/GenBank/DDBJ whole genome shotgun (WGS) entry which is preliminary data.</text>
</comment>
<reference evidence="1" key="1">
    <citation type="submission" date="2024-09" db="EMBL/GenBank/DDBJ databases">
        <title>Draft Genome Sequences of Neofusicoccum parvum.</title>
        <authorList>
            <person name="Ashida A."/>
            <person name="Camagna M."/>
            <person name="Tanaka A."/>
            <person name="Takemoto D."/>
        </authorList>
    </citation>
    <scope>NUCLEOTIDE SEQUENCE</scope>
    <source>
        <strain evidence="1">PPO83</strain>
    </source>
</reference>
<accession>A0ACB5S7H9</accession>